<name>A0A9N9CLC1_9GLOM</name>
<dbReference type="Proteomes" id="UP000789570">
    <property type="component" value="Unassembled WGS sequence"/>
</dbReference>
<evidence type="ECO:0000256" key="5">
    <source>
        <dbReference type="ARBA" id="ARBA00023242"/>
    </source>
</evidence>
<evidence type="ECO:0000313" key="7">
    <source>
        <dbReference type="Proteomes" id="UP000789570"/>
    </source>
</evidence>
<organism evidence="6 7">
    <name type="scientific">Funneliformis caledonium</name>
    <dbReference type="NCBI Taxonomy" id="1117310"/>
    <lineage>
        <taxon>Eukaryota</taxon>
        <taxon>Fungi</taxon>
        <taxon>Fungi incertae sedis</taxon>
        <taxon>Mucoromycota</taxon>
        <taxon>Glomeromycotina</taxon>
        <taxon>Glomeromycetes</taxon>
        <taxon>Glomerales</taxon>
        <taxon>Glomeraceae</taxon>
        <taxon>Funneliformis</taxon>
    </lineage>
</organism>
<keyword evidence="7" id="KW-1185">Reference proteome</keyword>
<evidence type="ECO:0000256" key="4">
    <source>
        <dbReference type="ARBA" id="ARBA00022833"/>
    </source>
</evidence>
<dbReference type="SUPFAM" id="SSF140996">
    <property type="entry name" value="Hermes dimerisation domain"/>
    <property type="match status" value="1"/>
</dbReference>
<dbReference type="PANTHER" id="PTHR46481">
    <property type="entry name" value="ZINC FINGER BED DOMAIN-CONTAINING PROTEIN 4"/>
    <property type="match status" value="1"/>
</dbReference>
<feature type="non-terminal residue" evidence="6">
    <location>
        <position position="1"/>
    </location>
</feature>
<dbReference type="GO" id="GO:0005634">
    <property type="term" value="C:nucleus"/>
    <property type="evidence" value="ECO:0007669"/>
    <property type="project" value="UniProtKB-SubCell"/>
</dbReference>
<dbReference type="AlphaFoldDB" id="A0A9N9CLC1"/>
<comment type="subcellular location">
    <subcellularLocation>
        <location evidence="1">Nucleus</location>
    </subcellularLocation>
</comment>
<evidence type="ECO:0000256" key="2">
    <source>
        <dbReference type="ARBA" id="ARBA00022723"/>
    </source>
</evidence>
<keyword evidence="4" id="KW-0862">Zinc</keyword>
<dbReference type="GO" id="GO:0008270">
    <property type="term" value="F:zinc ion binding"/>
    <property type="evidence" value="ECO:0007669"/>
    <property type="project" value="UniProtKB-KW"/>
</dbReference>
<sequence>MHDGKECGVSYNDDNEKSLNQLDIQDAIKNQRLKKEEEYEESRQLLVEFILDNNQAFNILNCKSFRNLLYSLDKNFIVPCDKTIKTMIGKAYIWSCIQLNELLKSDCIAASITTDFWTSRAKQGYIS</sequence>
<evidence type="ECO:0000256" key="3">
    <source>
        <dbReference type="ARBA" id="ARBA00022771"/>
    </source>
</evidence>
<dbReference type="OrthoDB" id="2407626at2759"/>
<keyword evidence="2" id="KW-0479">Metal-binding</keyword>
<dbReference type="InterPro" id="IPR052035">
    <property type="entry name" value="ZnF_BED_domain_contain"/>
</dbReference>
<comment type="caution">
    <text evidence="6">The sequence shown here is derived from an EMBL/GenBank/DDBJ whole genome shotgun (WGS) entry which is preliminary data.</text>
</comment>
<evidence type="ECO:0000313" key="6">
    <source>
        <dbReference type="EMBL" id="CAG8605948.1"/>
    </source>
</evidence>
<proteinExistence type="predicted"/>
<dbReference type="EMBL" id="CAJVPQ010002708">
    <property type="protein sequence ID" value="CAG8605948.1"/>
    <property type="molecule type" value="Genomic_DNA"/>
</dbReference>
<protein>
    <submittedName>
        <fullName evidence="6">15879_t:CDS:1</fullName>
    </submittedName>
</protein>
<reference evidence="6" key="1">
    <citation type="submission" date="2021-06" db="EMBL/GenBank/DDBJ databases">
        <authorList>
            <person name="Kallberg Y."/>
            <person name="Tangrot J."/>
            <person name="Rosling A."/>
        </authorList>
    </citation>
    <scope>NUCLEOTIDE SEQUENCE</scope>
    <source>
        <strain evidence="6">UK204</strain>
    </source>
</reference>
<gene>
    <name evidence="6" type="ORF">FCALED_LOCUS8822</name>
</gene>
<evidence type="ECO:0000256" key="1">
    <source>
        <dbReference type="ARBA" id="ARBA00004123"/>
    </source>
</evidence>
<keyword evidence="3" id="KW-0863">Zinc-finger</keyword>
<keyword evidence="5" id="KW-0539">Nucleus</keyword>
<dbReference type="PANTHER" id="PTHR46481:SF10">
    <property type="entry name" value="ZINC FINGER BED DOMAIN-CONTAINING PROTEIN 39"/>
    <property type="match status" value="1"/>
</dbReference>
<accession>A0A9N9CLC1</accession>